<dbReference type="SUPFAM" id="SSF52540">
    <property type="entry name" value="P-loop containing nucleoside triphosphate hydrolases"/>
    <property type="match status" value="1"/>
</dbReference>
<dbReference type="GO" id="GO:0005524">
    <property type="term" value="F:ATP binding"/>
    <property type="evidence" value="ECO:0007669"/>
    <property type="project" value="UniProtKB-KW"/>
</dbReference>
<evidence type="ECO:0000256" key="1">
    <source>
        <dbReference type="ARBA" id="ARBA00005417"/>
    </source>
</evidence>
<dbReference type="PANTHER" id="PTHR42788:SF13">
    <property type="entry name" value="ALIPHATIC SULFONATES IMPORT ATP-BINDING PROTEIN SSUB"/>
    <property type="match status" value="1"/>
</dbReference>
<accession>A0A1H1YNM3</accession>
<dbReference type="SMART" id="SM00382">
    <property type="entry name" value="AAA"/>
    <property type="match status" value="1"/>
</dbReference>
<dbReference type="InterPro" id="IPR017871">
    <property type="entry name" value="ABC_transporter-like_CS"/>
</dbReference>
<comment type="function">
    <text evidence="5">Involved in beta-(1--&gt;2)glucan export. Transmembrane domains (TMD) form a pore in the inner membrane and the ATP-binding domain (NBD) is responsible for energy generation.</text>
</comment>
<dbReference type="CDD" id="cd03293">
    <property type="entry name" value="ABC_NrtD_SsuB_transporters"/>
    <property type="match status" value="1"/>
</dbReference>
<sequence>MSEISVRNLTKIFESQNPFERVVALDNVSCEIPSGQFLCIIGPSGCGKSTLLHAIAGFVQGTSGETLQDGKAIKQPGPDRIVIFQEYGLFPWLTVAENVEFGLLAKGVPAAERKKIVQHYLDLVKLGGFEHRYPHELSGGMRQRVSIARALAPDPEVVLMDEPFAALDSLTRDVLQEEILRIWEKTRKTFVLITHNIEEAVFLGDRVIVMTARPGRIKAQIDVDIARPRDPSIRTSHPRFLETKERLSQLLRTEIIREVA</sequence>
<evidence type="ECO:0000256" key="5">
    <source>
        <dbReference type="ARBA" id="ARBA00024722"/>
    </source>
</evidence>
<dbReference type="InterPro" id="IPR027417">
    <property type="entry name" value="P-loop_NTPase"/>
</dbReference>
<evidence type="ECO:0000256" key="4">
    <source>
        <dbReference type="ARBA" id="ARBA00022840"/>
    </source>
</evidence>
<dbReference type="Proteomes" id="UP000243904">
    <property type="component" value="Chromosome I"/>
</dbReference>
<evidence type="ECO:0000259" key="6">
    <source>
        <dbReference type="PROSITE" id="PS50893"/>
    </source>
</evidence>
<keyword evidence="3" id="KW-0547">Nucleotide-binding</keyword>
<dbReference type="PANTHER" id="PTHR42788">
    <property type="entry name" value="TAURINE IMPORT ATP-BINDING PROTEIN-RELATED"/>
    <property type="match status" value="1"/>
</dbReference>
<keyword evidence="8" id="KW-1185">Reference proteome</keyword>
<proteinExistence type="inferred from homology"/>
<dbReference type="EMBL" id="LT629750">
    <property type="protein sequence ID" value="SDT23047.1"/>
    <property type="molecule type" value="Genomic_DNA"/>
</dbReference>
<evidence type="ECO:0000256" key="2">
    <source>
        <dbReference type="ARBA" id="ARBA00022448"/>
    </source>
</evidence>
<dbReference type="RefSeq" id="WP_146689151.1">
    <property type="nucleotide sequence ID" value="NZ_LT629750.1"/>
</dbReference>
<evidence type="ECO:0000256" key="3">
    <source>
        <dbReference type="ARBA" id="ARBA00022741"/>
    </source>
</evidence>
<evidence type="ECO:0000313" key="8">
    <source>
        <dbReference type="Proteomes" id="UP000243904"/>
    </source>
</evidence>
<dbReference type="InterPro" id="IPR050166">
    <property type="entry name" value="ABC_transporter_ATP-bind"/>
</dbReference>
<keyword evidence="2" id="KW-0813">Transport</keyword>
<evidence type="ECO:0000313" key="7">
    <source>
        <dbReference type="EMBL" id="SDT23047.1"/>
    </source>
</evidence>
<dbReference type="AlphaFoldDB" id="A0A1H1YNM3"/>
<reference evidence="8" key="1">
    <citation type="submission" date="2016-10" db="EMBL/GenBank/DDBJ databases">
        <authorList>
            <person name="Varghese N."/>
            <person name="Submissions S."/>
        </authorList>
    </citation>
    <scope>NUCLEOTIDE SEQUENCE [LARGE SCALE GENOMIC DNA]</scope>
    <source>
        <strain evidence="8">GAS369</strain>
    </source>
</reference>
<dbReference type="Pfam" id="PF00005">
    <property type="entry name" value="ABC_tran"/>
    <property type="match status" value="1"/>
</dbReference>
<keyword evidence="4 7" id="KW-0067">ATP-binding</keyword>
<organism evidence="7 8">
    <name type="scientific">Bradyrhizobium canariense</name>
    <dbReference type="NCBI Taxonomy" id="255045"/>
    <lineage>
        <taxon>Bacteria</taxon>
        <taxon>Pseudomonadati</taxon>
        <taxon>Pseudomonadota</taxon>
        <taxon>Alphaproteobacteria</taxon>
        <taxon>Hyphomicrobiales</taxon>
        <taxon>Nitrobacteraceae</taxon>
        <taxon>Bradyrhizobium</taxon>
    </lineage>
</organism>
<feature type="domain" description="ABC transporter" evidence="6">
    <location>
        <begin position="4"/>
        <end position="237"/>
    </location>
</feature>
<dbReference type="PROSITE" id="PS00211">
    <property type="entry name" value="ABC_TRANSPORTER_1"/>
    <property type="match status" value="1"/>
</dbReference>
<protein>
    <submittedName>
        <fullName evidence="7">NitT/TauT family transport system ATP-binding protein</fullName>
    </submittedName>
</protein>
<comment type="similarity">
    <text evidence="1">Belongs to the ABC transporter superfamily.</text>
</comment>
<dbReference type="GO" id="GO:0016887">
    <property type="term" value="F:ATP hydrolysis activity"/>
    <property type="evidence" value="ECO:0007669"/>
    <property type="project" value="InterPro"/>
</dbReference>
<dbReference type="PROSITE" id="PS50893">
    <property type="entry name" value="ABC_TRANSPORTER_2"/>
    <property type="match status" value="1"/>
</dbReference>
<dbReference type="InterPro" id="IPR003593">
    <property type="entry name" value="AAA+_ATPase"/>
</dbReference>
<name>A0A1H1YNM3_9BRAD</name>
<gene>
    <name evidence="7" type="ORF">SAMN05444158_4925</name>
</gene>
<dbReference type="Gene3D" id="3.40.50.300">
    <property type="entry name" value="P-loop containing nucleotide triphosphate hydrolases"/>
    <property type="match status" value="1"/>
</dbReference>
<dbReference type="InterPro" id="IPR003439">
    <property type="entry name" value="ABC_transporter-like_ATP-bd"/>
</dbReference>